<comment type="caution">
    <text evidence="1">The sequence shown here is derived from an EMBL/GenBank/DDBJ whole genome shotgun (WGS) entry which is preliminary data.</text>
</comment>
<organism evidence="1 2">
    <name type="scientific">Streptacidiphilus cavernicola</name>
    <dbReference type="NCBI Taxonomy" id="3342716"/>
    <lineage>
        <taxon>Bacteria</taxon>
        <taxon>Bacillati</taxon>
        <taxon>Actinomycetota</taxon>
        <taxon>Actinomycetes</taxon>
        <taxon>Kitasatosporales</taxon>
        <taxon>Streptomycetaceae</taxon>
        <taxon>Streptacidiphilus</taxon>
    </lineage>
</organism>
<evidence type="ECO:0000313" key="2">
    <source>
        <dbReference type="Proteomes" id="UP001592531"/>
    </source>
</evidence>
<dbReference type="Proteomes" id="UP001592531">
    <property type="component" value="Unassembled WGS sequence"/>
</dbReference>
<dbReference type="RefSeq" id="WP_380537492.1">
    <property type="nucleotide sequence ID" value="NZ_JBHFAB010000013.1"/>
</dbReference>
<reference evidence="1 2" key="1">
    <citation type="submission" date="2024-09" db="EMBL/GenBank/DDBJ databases">
        <authorList>
            <person name="Lee S.D."/>
        </authorList>
    </citation>
    <scope>NUCLEOTIDE SEQUENCE [LARGE SCALE GENOMIC DNA]</scope>
    <source>
        <strain evidence="1 2">N8-3</strain>
    </source>
</reference>
<accession>A0ABV6VY67</accession>
<name>A0ABV6VY67_9ACTN</name>
<sequence length="163" mass="17286">MGTAFNDTDPALCATSFRASITDGLLKGGMPAPDARQLIDLYRAALADGTERATSLGDLLAEDQGPVFTAIVDAGMDEEGDINLYQLAIAAPDAATAREVAILFGTEAEDRITDIEDPQRWNLCGLWAGRPLYSSGNWCQITAGDLPGSYLVDEDTYSQGHAA</sequence>
<gene>
    <name evidence="1" type="ORF">ACEZDE_18960</name>
</gene>
<dbReference type="EMBL" id="JBHFAB010000013">
    <property type="protein sequence ID" value="MFC1418696.1"/>
    <property type="molecule type" value="Genomic_DNA"/>
</dbReference>
<proteinExistence type="predicted"/>
<keyword evidence="2" id="KW-1185">Reference proteome</keyword>
<evidence type="ECO:0000313" key="1">
    <source>
        <dbReference type="EMBL" id="MFC1418696.1"/>
    </source>
</evidence>
<protein>
    <submittedName>
        <fullName evidence="1">Uncharacterized protein</fullName>
    </submittedName>
</protein>